<proteinExistence type="predicted"/>
<protein>
    <submittedName>
        <fullName evidence="1">YdeI/OmpD-associated family protein</fullName>
    </submittedName>
</protein>
<gene>
    <name evidence="1" type="ORF">MUN82_19790</name>
</gene>
<dbReference type="RefSeq" id="WP_245093191.1">
    <property type="nucleotide sequence ID" value="NZ_CP095053.1"/>
</dbReference>
<name>A0A8T9SZB2_9BACT</name>
<dbReference type="Proteomes" id="UP000829925">
    <property type="component" value="Chromosome"/>
</dbReference>
<organism evidence="1 2">
    <name type="scientific">Hymenobacter aerilatus</name>
    <dbReference type="NCBI Taxonomy" id="2932251"/>
    <lineage>
        <taxon>Bacteria</taxon>
        <taxon>Pseudomonadati</taxon>
        <taxon>Bacteroidota</taxon>
        <taxon>Cytophagia</taxon>
        <taxon>Cytophagales</taxon>
        <taxon>Hymenobacteraceae</taxon>
        <taxon>Hymenobacter</taxon>
    </lineage>
</organism>
<sequence>MTLPVTFRAVVQPGGPSFMPMQVLVVPVEMVEALGGKAIKRVLVELRGRTVRLGLHPLKSGERYLMLNQALLTELALHSGDEVPVGISPDPTPDQVDLPDELAEGLSSWPEAEAAFERLTPGTKRALAYHIESAKRPDTRSKRVVSMLHQLATGGHPFKKWEGE</sequence>
<dbReference type="InterPro" id="IPR015018">
    <property type="entry name" value="DUF1905"/>
</dbReference>
<dbReference type="AlphaFoldDB" id="A0A8T9SZB2"/>
<keyword evidence="2" id="KW-1185">Reference proteome</keyword>
<dbReference type="SUPFAM" id="SSF141694">
    <property type="entry name" value="AF2212/PG0164-like"/>
    <property type="match status" value="1"/>
</dbReference>
<dbReference type="Pfam" id="PF13376">
    <property type="entry name" value="OmdA"/>
    <property type="match status" value="1"/>
</dbReference>
<accession>A0A8T9SZB2</accession>
<evidence type="ECO:0000313" key="2">
    <source>
        <dbReference type="Proteomes" id="UP000829925"/>
    </source>
</evidence>
<dbReference type="Gene3D" id="2.40.30.100">
    <property type="entry name" value="AF2212/PG0164-like"/>
    <property type="match status" value="1"/>
</dbReference>
<evidence type="ECO:0000313" key="1">
    <source>
        <dbReference type="EMBL" id="UOR05166.1"/>
    </source>
</evidence>
<dbReference type="KEGG" id="haei:MUN82_19790"/>
<reference evidence="1 2" key="1">
    <citation type="submission" date="2022-04" db="EMBL/GenBank/DDBJ databases">
        <title>Hymenobacter sp. isolated from the air.</title>
        <authorList>
            <person name="Won M."/>
            <person name="Lee C.-M."/>
            <person name="Woen H.-Y."/>
            <person name="Kwon S.-W."/>
        </authorList>
    </citation>
    <scope>NUCLEOTIDE SEQUENCE [LARGE SCALE GENOMIC DNA]</scope>
    <source>
        <strain evidence="2">5413 J-13</strain>
    </source>
</reference>
<dbReference type="Pfam" id="PF08922">
    <property type="entry name" value="DUF1905"/>
    <property type="match status" value="1"/>
</dbReference>
<dbReference type="EMBL" id="CP095053">
    <property type="protein sequence ID" value="UOR05166.1"/>
    <property type="molecule type" value="Genomic_DNA"/>
</dbReference>
<dbReference type="InterPro" id="IPR037079">
    <property type="entry name" value="AF2212/PG0164-like_sf"/>
</dbReference>